<evidence type="ECO:0000256" key="1">
    <source>
        <dbReference type="ARBA" id="ARBA00007099"/>
    </source>
</evidence>
<evidence type="ECO:0000256" key="2">
    <source>
        <dbReference type="SAM" id="MobiDB-lite"/>
    </source>
</evidence>
<dbReference type="AlphaFoldDB" id="A0A6J1T1V7"/>
<dbReference type="OrthoDB" id="418142at2759"/>
<feature type="compositionally biased region" description="Low complexity" evidence="2">
    <location>
        <begin position="396"/>
        <end position="414"/>
    </location>
</feature>
<dbReference type="Pfam" id="PF12640">
    <property type="entry name" value="UPF0489"/>
    <property type="match status" value="1"/>
</dbReference>
<feature type="region of interest" description="Disordered" evidence="2">
    <location>
        <begin position="384"/>
        <end position="431"/>
    </location>
</feature>
<dbReference type="RefSeq" id="XP_026287549.1">
    <property type="nucleotide sequence ID" value="XM_026431764.2"/>
</dbReference>
<dbReference type="Proteomes" id="UP000504606">
    <property type="component" value="Unplaced"/>
</dbReference>
<keyword evidence="3" id="KW-1185">Reference proteome</keyword>
<dbReference type="GeneID" id="113212905"/>
<sequence>MAKPAKRITHRKYKELPIIVVENHHEVIPFIYKAIGSKYLPLEKNSLIHLDSHPDLLIPYDMDAKTVFSKYDLFDNISIENWILPAAYAGHFNKIVWLKPPWSNQIKEGLHSFLIGEETWSNGIRVTCSEPYFLSDALWAPENEMSNKREVDLEVFTLGKVVEENASDNFADLGRMIRNHVEEDGTFVLDIDLDFFSTRNPFLSLYEKASVYNRLTRLYQFPKNLSIDLDCICAGRKKQLDDLQSFCKHLAAHGNLQDLPPDLKSSPYLPGVRALLREIETHYPNTDIDWEEVNNAGCTCDDDGLPHHVTSRQDITKMIDVSLCGLLASLPYPPSMITISRSSADNYCPPEDVDFIQESVIKVLKEKYSPCKITLDYQERYYSDTLPSHDVPGPPLSEEAPAEPAHAPTKSPTQPTEPTPPSKPVSCDSSH</sequence>
<reference evidence="4" key="1">
    <citation type="submission" date="2025-08" db="UniProtKB">
        <authorList>
            <consortium name="RefSeq"/>
        </authorList>
    </citation>
    <scope>IDENTIFICATION</scope>
    <source>
        <tissue evidence="4">Whole organism</tissue>
    </source>
</reference>
<protein>
    <submittedName>
        <fullName evidence="4">UPF0489 protein C5orf22 homolog</fullName>
    </submittedName>
</protein>
<evidence type="ECO:0000313" key="4">
    <source>
        <dbReference type="RefSeq" id="XP_026287549.1"/>
    </source>
</evidence>
<evidence type="ECO:0000313" key="3">
    <source>
        <dbReference type="Proteomes" id="UP000504606"/>
    </source>
</evidence>
<dbReference type="PANTHER" id="PTHR13225">
    <property type="entry name" value="MISEXPRESSION SUPPRESSOR OF RAS 6"/>
    <property type="match status" value="1"/>
</dbReference>
<gene>
    <name evidence="4" type="primary">LOC113212905</name>
</gene>
<proteinExistence type="inferred from homology"/>
<accession>A0A6J1T1V7</accession>
<name>A0A6J1T1V7_FRAOC</name>
<dbReference type="KEGG" id="foc:113212905"/>
<comment type="similarity">
    <text evidence="1">Belongs to the UPF0489 family.</text>
</comment>
<organism evidence="3 4">
    <name type="scientific">Frankliniella occidentalis</name>
    <name type="common">Western flower thrips</name>
    <name type="synonym">Euthrips occidentalis</name>
    <dbReference type="NCBI Taxonomy" id="133901"/>
    <lineage>
        <taxon>Eukaryota</taxon>
        <taxon>Metazoa</taxon>
        <taxon>Ecdysozoa</taxon>
        <taxon>Arthropoda</taxon>
        <taxon>Hexapoda</taxon>
        <taxon>Insecta</taxon>
        <taxon>Pterygota</taxon>
        <taxon>Neoptera</taxon>
        <taxon>Paraneoptera</taxon>
        <taxon>Thysanoptera</taxon>
        <taxon>Terebrantia</taxon>
        <taxon>Thripoidea</taxon>
        <taxon>Thripidae</taxon>
        <taxon>Frankliniella</taxon>
    </lineage>
</organism>
<dbReference type="InterPro" id="IPR024131">
    <property type="entry name" value="UPF0489"/>
</dbReference>
<dbReference type="PANTHER" id="PTHR13225:SF3">
    <property type="entry name" value="UPF0489 PROTEIN C5ORF22"/>
    <property type="match status" value="1"/>
</dbReference>
<dbReference type="CTD" id="40083"/>